<dbReference type="InterPro" id="IPR000436">
    <property type="entry name" value="Sushi_SCR_CCP_dom"/>
</dbReference>
<evidence type="ECO:0000256" key="6">
    <source>
        <dbReference type="SAM" id="SignalP"/>
    </source>
</evidence>
<dbReference type="PROSITE" id="PS50940">
    <property type="entry name" value="CHIT_BIND_II"/>
    <property type="match status" value="1"/>
</dbReference>
<feature type="domain" description="Sushi" evidence="7">
    <location>
        <begin position="517"/>
        <end position="574"/>
    </location>
</feature>
<dbReference type="SUPFAM" id="SSF57535">
    <property type="entry name" value="Complement control module/SCR domain"/>
    <property type="match status" value="12"/>
</dbReference>
<keyword evidence="1 5" id="KW-0768">Sushi</keyword>
<dbReference type="Gene3D" id="2.10.70.10">
    <property type="entry name" value="Complement Module, domain 1"/>
    <property type="match status" value="12"/>
</dbReference>
<feature type="disulfide bond" evidence="5">
    <location>
        <begin position="545"/>
        <end position="572"/>
    </location>
</feature>
<dbReference type="PROSITE" id="PS50923">
    <property type="entry name" value="SUSHI"/>
    <property type="match status" value="11"/>
</dbReference>
<keyword evidence="4" id="KW-0325">Glycoprotein</keyword>
<sequence length="820" mass="89105">MASSSMGSNILLIITASLISQACGFVIYNNQFPVGKGGQLNLPQRSTKTGTKCIKCEWPVVQHYFQHPSNCMKFIQCSAYGPVEMDCALETVFDISLPATICDFGHRVTSCVGGEYDTVDGYCGSEPICDEGYIPDGPTTSYKNQEGTWSSSLPGCKRVTCGVPELPDNSDISGEDFQFGEKITFKCTDGYELQGEAMITCEANGAWSAPSPKCVPVSCGPPSLPPHVTPEYITPEYVIPELRIENAYGTSVTFNCEEGYEQMGGNYQVCGSEGLWMGSAPKCVDMLCGSPPVMKHSTVYKDESARPQTATYSCLLEYKLIGTNTITCQLGKWTRPNFTCELLNCNDPSIPPNGEITGKSFTVGSIVNYSCKYGYRLHGNPSIKCSLNALWIGEIPECLPVDCGKPEVPENGFVESDHTVLDSTALYYCDPGHQINGKDKRICSGNGKWSEDLPTCLRKSCGVPQQPKDGIVIGVGRMFDDQIEYACDKGYELVGNANVLCLETGYWSGTIPQCQRKSCGVAQPPKDGIVIGVGRMFDNRIEYACDKGFELVGNANALCLESGYWSGTIPQCQRKSCGVAQPPKGGTVIGVGRMFNDRIEYACDKGYELFGNANALCLETGYWSGIIPQCQLKDCGVVEELEHGSQTGVGHWYGDSIDFECNTGYKLVGATQVSCLDTGIWSAEIPMCQRVSCGPPNSHPMNTEPLPFMKFLYSDQLVYKCKANYVPKGESNLTTTCGADGKWTHAPEGCEPVSCDLPNVYPDNTVLETLGPFLYLDPLVYKCKENYIPKGEGNLSTTCGAGGKWTHVPEGCKRIEIGAE</sequence>
<evidence type="ECO:0000259" key="8">
    <source>
        <dbReference type="PROSITE" id="PS50940"/>
    </source>
</evidence>
<dbReference type="GO" id="GO:0005576">
    <property type="term" value="C:extracellular region"/>
    <property type="evidence" value="ECO:0007669"/>
    <property type="project" value="InterPro"/>
</dbReference>
<protein>
    <recommendedName>
        <fullName evidence="11">Sushi/von Willebrand factor type A/EGF/pentraxin domain-containing 1</fullName>
    </recommendedName>
</protein>
<evidence type="ECO:0008006" key="11">
    <source>
        <dbReference type="Google" id="ProtNLM"/>
    </source>
</evidence>
<comment type="caution">
    <text evidence="5">Lacks conserved residue(s) required for the propagation of feature annotation.</text>
</comment>
<feature type="domain" description="Sushi" evidence="7">
    <location>
        <begin position="401"/>
        <end position="458"/>
    </location>
</feature>
<comment type="caution">
    <text evidence="9">The sequence shown here is derived from an EMBL/GenBank/DDBJ whole genome shotgun (WGS) entry which is preliminary data.</text>
</comment>
<feature type="domain" description="Sushi" evidence="7">
    <location>
        <begin position="217"/>
        <end position="285"/>
    </location>
</feature>
<dbReference type="InterPro" id="IPR035976">
    <property type="entry name" value="Sushi/SCR/CCP_sf"/>
</dbReference>
<feature type="domain" description="Sushi" evidence="7">
    <location>
        <begin position="159"/>
        <end position="216"/>
    </location>
</feature>
<dbReference type="InterPro" id="IPR050350">
    <property type="entry name" value="Compl-Cell_Adhes-Reg"/>
</dbReference>
<feature type="domain" description="Sushi" evidence="7">
    <location>
        <begin position="286"/>
        <end position="342"/>
    </location>
</feature>
<dbReference type="Pfam" id="PF00084">
    <property type="entry name" value="Sushi"/>
    <property type="match status" value="11"/>
</dbReference>
<feature type="disulfide bond" evidence="5">
    <location>
        <begin position="256"/>
        <end position="283"/>
    </location>
</feature>
<feature type="domain" description="Chitin-binding type-2" evidence="8">
    <location>
        <begin position="50"/>
        <end position="113"/>
    </location>
</feature>
<feature type="domain" description="Sushi" evidence="7">
    <location>
        <begin position="753"/>
        <end position="814"/>
    </location>
</feature>
<name>A0AAV2SGH5_MEGNR</name>
<evidence type="ECO:0000256" key="1">
    <source>
        <dbReference type="ARBA" id="ARBA00022659"/>
    </source>
</evidence>
<evidence type="ECO:0000313" key="9">
    <source>
        <dbReference type="EMBL" id="CAL4186175.1"/>
    </source>
</evidence>
<feature type="disulfide bond" evidence="5">
    <location>
        <begin position="429"/>
        <end position="456"/>
    </location>
</feature>
<feature type="domain" description="Sushi" evidence="7">
    <location>
        <begin position="459"/>
        <end position="516"/>
    </location>
</feature>
<proteinExistence type="predicted"/>
<dbReference type="SUPFAM" id="SSF57625">
    <property type="entry name" value="Invertebrate chitin-binding proteins"/>
    <property type="match status" value="1"/>
</dbReference>
<feature type="domain" description="Sushi" evidence="7">
    <location>
        <begin position="343"/>
        <end position="400"/>
    </location>
</feature>
<dbReference type="SMART" id="SM00494">
    <property type="entry name" value="ChtBD2"/>
    <property type="match status" value="1"/>
</dbReference>
<dbReference type="AlphaFoldDB" id="A0AAV2SGH5"/>
<evidence type="ECO:0000256" key="3">
    <source>
        <dbReference type="ARBA" id="ARBA00023157"/>
    </source>
</evidence>
<keyword evidence="10" id="KW-1185">Reference proteome</keyword>
<keyword evidence="6" id="KW-0732">Signal</keyword>
<feature type="disulfide bond" evidence="5">
    <location>
        <begin position="487"/>
        <end position="514"/>
    </location>
</feature>
<keyword evidence="2" id="KW-0677">Repeat</keyword>
<keyword evidence="3 5" id="KW-1015">Disulfide bond</keyword>
<dbReference type="Pfam" id="PF01607">
    <property type="entry name" value="CBM_14"/>
    <property type="match status" value="1"/>
</dbReference>
<evidence type="ECO:0000256" key="4">
    <source>
        <dbReference type="ARBA" id="ARBA00023180"/>
    </source>
</evidence>
<dbReference type="PANTHER" id="PTHR19325">
    <property type="entry name" value="COMPLEMENT COMPONENT-RELATED SUSHI DOMAIN-CONTAINING"/>
    <property type="match status" value="1"/>
</dbReference>
<accession>A0AAV2SGH5</accession>
<reference evidence="9 10" key="1">
    <citation type="submission" date="2024-05" db="EMBL/GenBank/DDBJ databases">
        <authorList>
            <person name="Wallberg A."/>
        </authorList>
    </citation>
    <scope>NUCLEOTIDE SEQUENCE [LARGE SCALE GENOMIC DNA]</scope>
</reference>
<feature type="disulfide bond" evidence="5">
    <location>
        <begin position="603"/>
        <end position="630"/>
    </location>
</feature>
<feature type="domain" description="Sushi" evidence="7">
    <location>
        <begin position="633"/>
        <end position="690"/>
    </location>
</feature>
<feature type="chain" id="PRO_5043438793" description="Sushi/von Willebrand factor type A/EGF/pentraxin domain-containing 1" evidence="6">
    <location>
        <begin position="25"/>
        <end position="820"/>
    </location>
</feature>
<dbReference type="CDD" id="cd00033">
    <property type="entry name" value="CCP"/>
    <property type="match status" value="11"/>
</dbReference>
<dbReference type="Gene3D" id="2.170.140.10">
    <property type="entry name" value="Chitin binding domain"/>
    <property type="match status" value="1"/>
</dbReference>
<dbReference type="GO" id="GO:0008061">
    <property type="term" value="F:chitin binding"/>
    <property type="evidence" value="ECO:0007669"/>
    <property type="project" value="InterPro"/>
</dbReference>
<dbReference type="InterPro" id="IPR002557">
    <property type="entry name" value="Chitin-bd_dom"/>
</dbReference>
<feature type="disulfide bond" evidence="5">
    <location>
        <begin position="371"/>
        <end position="398"/>
    </location>
</feature>
<feature type="disulfide bond" evidence="5">
    <location>
        <begin position="187"/>
        <end position="214"/>
    </location>
</feature>
<evidence type="ECO:0000256" key="5">
    <source>
        <dbReference type="PROSITE-ProRule" id="PRU00302"/>
    </source>
</evidence>
<dbReference type="PANTHER" id="PTHR19325:SF575">
    <property type="entry name" value="LOCOMOTION-RELATED PROTEIN HIKARU GENKI"/>
    <property type="match status" value="1"/>
</dbReference>
<evidence type="ECO:0000256" key="2">
    <source>
        <dbReference type="ARBA" id="ARBA00022737"/>
    </source>
</evidence>
<feature type="domain" description="Sushi" evidence="7">
    <location>
        <begin position="691"/>
        <end position="752"/>
    </location>
</feature>
<organism evidence="9 10">
    <name type="scientific">Meganyctiphanes norvegica</name>
    <name type="common">Northern krill</name>
    <name type="synonym">Thysanopoda norvegica</name>
    <dbReference type="NCBI Taxonomy" id="48144"/>
    <lineage>
        <taxon>Eukaryota</taxon>
        <taxon>Metazoa</taxon>
        <taxon>Ecdysozoa</taxon>
        <taxon>Arthropoda</taxon>
        <taxon>Crustacea</taxon>
        <taxon>Multicrustacea</taxon>
        <taxon>Malacostraca</taxon>
        <taxon>Eumalacostraca</taxon>
        <taxon>Eucarida</taxon>
        <taxon>Euphausiacea</taxon>
        <taxon>Euphausiidae</taxon>
        <taxon>Meganyctiphanes</taxon>
    </lineage>
</organism>
<dbReference type="EMBL" id="CAXKWB010063096">
    <property type="protein sequence ID" value="CAL4186175.1"/>
    <property type="molecule type" value="Genomic_DNA"/>
</dbReference>
<evidence type="ECO:0000313" key="10">
    <source>
        <dbReference type="Proteomes" id="UP001497623"/>
    </source>
</evidence>
<feature type="disulfide bond" evidence="5">
    <location>
        <begin position="661"/>
        <end position="688"/>
    </location>
</feature>
<feature type="domain" description="Sushi" evidence="7">
    <location>
        <begin position="575"/>
        <end position="632"/>
    </location>
</feature>
<evidence type="ECO:0000259" key="7">
    <source>
        <dbReference type="PROSITE" id="PS50923"/>
    </source>
</evidence>
<dbReference type="InterPro" id="IPR036508">
    <property type="entry name" value="Chitin-bd_dom_sf"/>
</dbReference>
<dbReference type="SMART" id="SM00032">
    <property type="entry name" value="CCP"/>
    <property type="match status" value="11"/>
</dbReference>
<dbReference type="Proteomes" id="UP001497623">
    <property type="component" value="Unassembled WGS sequence"/>
</dbReference>
<feature type="signal peptide" evidence="6">
    <location>
        <begin position="1"/>
        <end position="24"/>
    </location>
</feature>
<gene>
    <name evidence="9" type="ORF">MNOR_LOCUS36028</name>
</gene>